<keyword evidence="5" id="KW-1185">Reference proteome</keyword>
<feature type="region of interest" description="Disordered" evidence="2">
    <location>
        <begin position="1229"/>
        <end position="1266"/>
    </location>
</feature>
<feature type="region of interest" description="Disordered" evidence="2">
    <location>
        <begin position="1"/>
        <end position="40"/>
    </location>
</feature>
<accession>A0AA86NQX7</accession>
<dbReference type="EMBL" id="CAXDID020000356">
    <property type="protein sequence ID" value="CAL6081824.1"/>
    <property type="molecule type" value="Genomic_DNA"/>
</dbReference>
<protein>
    <submittedName>
        <fullName evidence="3">Uncharacterized protein</fullName>
    </submittedName>
</protein>
<evidence type="ECO:0000313" key="4">
    <source>
        <dbReference type="EMBL" id="CAL6081824.1"/>
    </source>
</evidence>
<reference evidence="3" key="1">
    <citation type="submission" date="2023-06" db="EMBL/GenBank/DDBJ databases">
        <authorList>
            <person name="Kurt Z."/>
        </authorList>
    </citation>
    <scope>NUCLEOTIDE SEQUENCE</scope>
</reference>
<reference evidence="4 5" key="2">
    <citation type="submission" date="2024-07" db="EMBL/GenBank/DDBJ databases">
        <authorList>
            <person name="Akdeniz Z."/>
        </authorList>
    </citation>
    <scope>NUCLEOTIDE SEQUENCE [LARGE SCALE GENOMIC DNA]</scope>
</reference>
<sequence>MFKKPGATPTTNTQNTPKPQISNLSGQQTTSAQPQGGSSVQANIMQRQQAQIKDLEQQLQDLQKNYNQLNQESQAAQNSQSREREELMAQNQRLMNQNDALNAELRKINEDQSREQETKMNQTQSVVKEQENRYTSLKQEYDKLTQQLTEETRAKFAAMDEAQQAKNFAETLRQQVEDLMDQKETLENQLLELEGKSQNDMKNSQTVKTQKIKINIDEDEPEVFSATQMNKSEVQNQSIQNLNLLKKNGDVDKEQVIFGFKEAERTILELQELNQQLKNDIVLLKRAHEQTINEKKTEMDNLAKEVEEKTQEIEALQMELDNQKFMEANDKVYDQIITKTKDAGIKMAQNKEQGNSLQVYHSLVNPSAQHNARQEYTLIKNELTILKSENEILKRRIKELEDVSHSNQVLQGKVSNLATLASNVGSKNAMNKMKDINQTFNNMDLQQQLADIKLKMKLKPQDSFVNTMRGRSLLQRSAIEVSLLIDPQEALSPQPPTQLQNQSNDDVNIPTKASQEEINAYINDMPEQQLRQEHAELIQKIDELESKLAETEMAAEQVKVYQQAIENLQTDNETLKKAVTEQVIQNQNQQEQAQKVETKYNVQKQGTEEKSVQCGITYDVVKISKESQTSQVKDFFSRAQPSLIQNDGLEFQMQTDSFFTVLNPKQNSITKKYKMTNNIILDEAGNKVDFNGTYKDNRGVFSVVHGIVDKQPQEYVMEIMDDRQNSAQLFQQLNMYKKEIMRYEGENDVLTQQLNKTRKQLALLKGKTMQEIILDDDVEENVSILTKKDQLIQTEMTLMNFQGQNQMQAQTGSDQIAQFIGQCLSAMTTNNKPNYYMNYSGYRPVNECAQTQPQMTISQPKYSGNMITRCTSPTIPDYHYECIQHEIVKEVQTDTYVVPVDQLLLEKEKLNQYSKENSRLIMQIQKQQRIEEELKQKKKEQQLAIKHMEELNKEIDQANKIISEHKQQIIQLQNQLSIALQNKNQFSDVFMLTNQSHQDMFDNLRQRIAQKEAQISDLQRLLQMNRDDSLNQINNLTAQIEQFRQISDEYTQLKMTSYKNDVEIHHQALTNEILSKKFTDKMDNFDALNKGVEAELRNCLKENAKLKKAGECIKQAYQIELNKNIALLQVNQTLKNSLVLLFSFEKWIDLELVIQKDDLCIGIEQLVKERTKENIKLHQINESNQSLNMGYNETKFEPLSRDKSSVKEIKEVAKQEAKTIEPEKIEIAPQNNIKEQIQEELEAQPAIQTNDSTEEPRKRKVKKLIK</sequence>
<proteinExistence type="predicted"/>
<keyword evidence="1" id="KW-0175">Coiled coil</keyword>
<feature type="coiled-coil region" evidence="1">
    <location>
        <begin position="726"/>
        <end position="767"/>
    </location>
</feature>
<feature type="compositionally biased region" description="Low complexity" evidence="2">
    <location>
        <begin position="8"/>
        <end position="20"/>
    </location>
</feature>
<feature type="region of interest" description="Disordered" evidence="2">
    <location>
        <begin position="111"/>
        <end position="131"/>
    </location>
</feature>
<feature type="coiled-coil region" evidence="1">
    <location>
        <begin position="376"/>
        <end position="403"/>
    </location>
</feature>
<evidence type="ECO:0000313" key="5">
    <source>
        <dbReference type="Proteomes" id="UP001642409"/>
    </source>
</evidence>
<comment type="caution">
    <text evidence="3">The sequence shown here is derived from an EMBL/GenBank/DDBJ whole genome shotgun (WGS) entry which is preliminary data.</text>
</comment>
<feature type="compositionally biased region" description="Polar residues" evidence="2">
    <location>
        <begin position="119"/>
        <end position="131"/>
    </location>
</feature>
<feature type="coiled-coil region" evidence="1">
    <location>
        <begin position="260"/>
        <end position="326"/>
    </location>
</feature>
<feature type="coiled-coil region" evidence="1">
    <location>
        <begin position="527"/>
        <end position="585"/>
    </location>
</feature>
<gene>
    <name evidence="3" type="ORF">HINF_LOCUS11995</name>
    <name evidence="4" type="ORF">HINF_LOCUS60616</name>
</gene>
<dbReference type="AlphaFoldDB" id="A0AA86NQX7"/>
<feature type="coiled-coil region" evidence="1">
    <location>
        <begin position="910"/>
        <end position="1053"/>
    </location>
</feature>
<feature type="compositionally biased region" description="Polar residues" evidence="2">
    <location>
        <begin position="21"/>
        <end position="40"/>
    </location>
</feature>
<dbReference type="EMBL" id="CATOUU010000310">
    <property type="protein sequence ID" value="CAI9924350.1"/>
    <property type="molecule type" value="Genomic_DNA"/>
</dbReference>
<organism evidence="3">
    <name type="scientific">Hexamita inflata</name>
    <dbReference type="NCBI Taxonomy" id="28002"/>
    <lineage>
        <taxon>Eukaryota</taxon>
        <taxon>Metamonada</taxon>
        <taxon>Diplomonadida</taxon>
        <taxon>Hexamitidae</taxon>
        <taxon>Hexamitinae</taxon>
        <taxon>Hexamita</taxon>
    </lineage>
</organism>
<evidence type="ECO:0000256" key="2">
    <source>
        <dbReference type="SAM" id="MobiDB-lite"/>
    </source>
</evidence>
<dbReference type="Proteomes" id="UP001642409">
    <property type="component" value="Unassembled WGS sequence"/>
</dbReference>
<evidence type="ECO:0000313" key="3">
    <source>
        <dbReference type="EMBL" id="CAI9924350.1"/>
    </source>
</evidence>
<evidence type="ECO:0000256" key="1">
    <source>
        <dbReference type="SAM" id="Coils"/>
    </source>
</evidence>
<name>A0AA86NQX7_9EUKA</name>